<organism evidence="3 4">
    <name type="scientific">Paenibacillus filicis</name>
    <dbReference type="NCBI Taxonomy" id="669464"/>
    <lineage>
        <taxon>Bacteria</taxon>
        <taxon>Bacillati</taxon>
        <taxon>Bacillota</taxon>
        <taxon>Bacilli</taxon>
        <taxon>Bacillales</taxon>
        <taxon>Paenibacillaceae</taxon>
        <taxon>Paenibacillus</taxon>
    </lineage>
</organism>
<feature type="transmembrane region" description="Helical" evidence="1">
    <location>
        <begin position="77"/>
        <end position="106"/>
    </location>
</feature>
<feature type="transmembrane region" description="Helical" evidence="1">
    <location>
        <begin position="118"/>
        <end position="140"/>
    </location>
</feature>
<keyword evidence="4" id="KW-1185">Reference proteome</keyword>
<evidence type="ECO:0000313" key="3">
    <source>
        <dbReference type="EMBL" id="MEK8126548.1"/>
    </source>
</evidence>
<dbReference type="EMBL" id="JBBPCC010000001">
    <property type="protein sequence ID" value="MEK8126548.1"/>
    <property type="molecule type" value="Genomic_DNA"/>
</dbReference>
<evidence type="ECO:0000259" key="2">
    <source>
        <dbReference type="Pfam" id="PF07331"/>
    </source>
</evidence>
<proteinExistence type="predicted"/>
<dbReference type="Pfam" id="PF07331">
    <property type="entry name" value="TctB"/>
    <property type="match status" value="1"/>
</dbReference>
<keyword evidence="1" id="KW-0812">Transmembrane</keyword>
<evidence type="ECO:0000313" key="4">
    <source>
        <dbReference type="Proteomes" id="UP001469365"/>
    </source>
</evidence>
<feature type="domain" description="DUF1468" evidence="2">
    <location>
        <begin position="11"/>
        <end position="141"/>
    </location>
</feature>
<keyword evidence="1" id="KW-0472">Membrane</keyword>
<dbReference type="InterPro" id="IPR009936">
    <property type="entry name" value="DUF1468"/>
</dbReference>
<name>A0ABU9DCH8_9BACL</name>
<dbReference type="Proteomes" id="UP001469365">
    <property type="component" value="Unassembled WGS sequence"/>
</dbReference>
<accession>A0ABU9DCH8</accession>
<sequence length="150" mass="16929">MVILVFRLGSIAALLAGLLFAYYSYDLSLGQLSSPGPGLWPFLLASLLVLLSLIHLIREKLTEDYEGFTKLARFVGYGAVSLVVFTLLFERIGFTLPAVALLVYWLRFLGKETWKSTLINTIVITAVFYIVFVVLFKIPFPDDLLLTYRQ</sequence>
<keyword evidence="1" id="KW-1133">Transmembrane helix</keyword>
<feature type="transmembrane region" description="Helical" evidence="1">
    <location>
        <begin position="37"/>
        <end position="57"/>
    </location>
</feature>
<comment type="caution">
    <text evidence="3">The sequence shown here is derived from an EMBL/GenBank/DDBJ whole genome shotgun (WGS) entry which is preliminary data.</text>
</comment>
<protein>
    <submittedName>
        <fullName evidence="3">Tripartite tricarboxylate transporter TctB family protein</fullName>
    </submittedName>
</protein>
<gene>
    <name evidence="3" type="ORF">WMW72_01350</name>
</gene>
<feature type="transmembrane region" description="Helical" evidence="1">
    <location>
        <begin position="6"/>
        <end position="25"/>
    </location>
</feature>
<evidence type="ECO:0000256" key="1">
    <source>
        <dbReference type="SAM" id="Phobius"/>
    </source>
</evidence>
<reference evidence="3 4" key="1">
    <citation type="submission" date="2024-04" db="EMBL/GenBank/DDBJ databases">
        <title>draft genome sequnece of Paenibacillus filicis.</title>
        <authorList>
            <person name="Kim D.-U."/>
        </authorList>
    </citation>
    <scope>NUCLEOTIDE SEQUENCE [LARGE SCALE GENOMIC DNA]</scope>
    <source>
        <strain evidence="3 4">KACC14197</strain>
    </source>
</reference>